<sequence length="81" mass="8919">LDIYISMTDAYMPFFELAVNNESGEVIIDELVVKGLDGFRNAEIASLIELARVHKSRKLVLATSSISPGVIYNNSESCKLV</sequence>
<feature type="non-terminal residue" evidence="1">
    <location>
        <position position="1"/>
    </location>
</feature>
<feature type="non-terminal residue" evidence="1">
    <location>
        <position position="81"/>
    </location>
</feature>
<organism evidence="1 2">
    <name type="scientific">Pristionchus mayeri</name>
    <dbReference type="NCBI Taxonomy" id="1317129"/>
    <lineage>
        <taxon>Eukaryota</taxon>
        <taxon>Metazoa</taxon>
        <taxon>Ecdysozoa</taxon>
        <taxon>Nematoda</taxon>
        <taxon>Chromadorea</taxon>
        <taxon>Rhabditida</taxon>
        <taxon>Rhabditina</taxon>
        <taxon>Diplogasteromorpha</taxon>
        <taxon>Diplogasteroidea</taxon>
        <taxon>Neodiplogasteridae</taxon>
        <taxon>Pristionchus</taxon>
    </lineage>
</organism>
<name>A0AAN5I927_9BILA</name>
<reference evidence="2" key="1">
    <citation type="submission" date="2022-10" db="EMBL/GenBank/DDBJ databases">
        <title>Genome assembly of Pristionchus species.</title>
        <authorList>
            <person name="Yoshida K."/>
            <person name="Sommer R.J."/>
        </authorList>
    </citation>
    <scope>NUCLEOTIDE SEQUENCE [LARGE SCALE GENOMIC DNA]</scope>
    <source>
        <strain evidence="2">RS5460</strain>
    </source>
</reference>
<evidence type="ECO:0000313" key="2">
    <source>
        <dbReference type="Proteomes" id="UP001328107"/>
    </source>
</evidence>
<accession>A0AAN5I927</accession>
<evidence type="ECO:0000313" key="1">
    <source>
        <dbReference type="EMBL" id="GMR55994.1"/>
    </source>
</evidence>
<dbReference type="EMBL" id="BTRK01000005">
    <property type="protein sequence ID" value="GMR55994.1"/>
    <property type="molecule type" value="Genomic_DNA"/>
</dbReference>
<proteinExistence type="predicted"/>
<protein>
    <submittedName>
        <fullName evidence="1">Uncharacterized protein</fullName>
    </submittedName>
</protein>
<comment type="caution">
    <text evidence="1">The sequence shown here is derived from an EMBL/GenBank/DDBJ whole genome shotgun (WGS) entry which is preliminary data.</text>
</comment>
<gene>
    <name evidence="1" type="ORF">PMAYCL1PPCAC_26189</name>
</gene>
<dbReference type="Proteomes" id="UP001328107">
    <property type="component" value="Unassembled WGS sequence"/>
</dbReference>
<keyword evidence="2" id="KW-1185">Reference proteome</keyword>
<dbReference type="AlphaFoldDB" id="A0AAN5I927"/>